<feature type="transmembrane region" description="Helical" evidence="7">
    <location>
        <begin position="204"/>
        <end position="226"/>
    </location>
</feature>
<dbReference type="InterPro" id="IPR051311">
    <property type="entry name" value="DedA_domain"/>
</dbReference>
<evidence type="ECO:0000256" key="4">
    <source>
        <dbReference type="ARBA" id="ARBA00022692"/>
    </source>
</evidence>
<keyword evidence="4 7" id="KW-0812">Transmembrane</keyword>
<evidence type="ECO:0000313" key="10">
    <source>
        <dbReference type="Proteomes" id="UP001597114"/>
    </source>
</evidence>
<name>A0ABW4F0P8_9PSEU</name>
<reference evidence="10" key="1">
    <citation type="journal article" date="2019" name="Int. J. Syst. Evol. Microbiol.">
        <title>The Global Catalogue of Microorganisms (GCM) 10K type strain sequencing project: providing services to taxonomists for standard genome sequencing and annotation.</title>
        <authorList>
            <consortium name="The Broad Institute Genomics Platform"/>
            <consortium name="The Broad Institute Genome Sequencing Center for Infectious Disease"/>
            <person name="Wu L."/>
            <person name="Ma J."/>
        </authorList>
    </citation>
    <scope>NUCLEOTIDE SEQUENCE [LARGE SCALE GENOMIC DNA]</scope>
    <source>
        <strain evidence="10">CCM 7043</strain>
    </source>
</reference>
<keyword evidence="3" id="KW-1003">Cell membrane</keyword>
<feature type="transmembrane region" description="Helical" evidence="7">
    <location>
        <begin position="172"/>
        <end position="198"/>
    </location>
</feature>
<dbReference type="EMBL" id="JBHUCO010000024">
    <property type="protein sequence ID" value="MFD1520240.1"/>
    <property type="molecule type" value="Genomic_DNA"/>
</dbReference>
<comment type="subcellular location">
    <subcellularLocation>
        <location evidence="1">Cell membrane</location>
        <topology evidence="1">Multi-pass membrane protein</topology>
    </subcellularLocation>
</comment>
<keyword evidence="5 7" id="KW-1133">Transmembrane helix</keyword>
<evidence type="ECO:0000256" key="3">
    <source>
        <dbReference type="ARBA" id="ARBA00022475"/>
    </source>
</evidence>
<dbReference type="RefSeq" id="WP_344727540.1">
    <property type="nucleotide sequence ID" value="NZ_BAAAUS010000043.1"/>
</dbReference>
<dbReference type="Pfam" id="PF09335">
    <property type="entry name" value="VTT_dom"/>
    <property type="match status" value="1"/>
</dbReference>
<organism evidence="9 10">
    <name type="scientific">Pseudonocardia yunnanensis</name>
    <dbReference type="NCBI Taxonomy" id="58107"/>
    <lineage>
        <taxon>Bacteria</taxon>
        <taxon>Bacillati</taxon>
        <taxon>Actinomycetota</taxon>
        <taxon>Actinomycetes</taxon>
        <taxon>Pseudonocardiales</taxon>
        <taxon>Pseudonocardiaceae</taxon>
        <taxon>Pseudonocardia</taxon>
    </lineage>
</organism>
<proteinExistence type="inferred from homology"/>
<evidence type="ECO:0000256" key="1">
    <source>
        <dbReference type="ARBA" id="ARBA00004651"/>
    </source>
</evidence>
<keyword evidence="10" id="KW-1185">Reference proteome</keyword>
<dbReference type="PANTHER" id="PTHR42709">
    <property type="entry name" value="ALKALINE PHOSPHATASE LIKE PROTEIN"/>
    <property type="match status" value="1"/>
</dbReference>
<keyword evidence="6 7" id="KW-0472">Membrane</keyword>
<gene>
    <name evidence="9" type="ORF">ACFSJD_22285</name>
</gene>
<evidence type="ECO:0000256" key="7">
    <source>
        <dbReference type="SAM" id="Phobius"/>
    </source>
</evidence>
<evidence type="ECO:0000259" key="8">
    <source>
        <dbReference type="Pfam" id="PF09335"/>
    </source>
</evidence>
<evidence type="ECO:0000256" key="2">
    <source>
        <dbReference type="ARBA" id="ARBA00010792"/>
    </source>
</evidence>
<evidence type="ECO:0000256" key="6">
    <source>
        <dbReference type="ARBA" id="ARBA00023136"/>
    </source>
</evidence>
<sequence>MEPGVIPTPVQGAARMGRAGLPHQAVMVINDWLGSFFAMIDALPAWQLYGVVGLMLVMETSVLIGLVTPGEVVLLAAATTVGSAGEYAALAAVAAGASMVGQSGGYLLGRQFGPRIRVSRAGRWIGEHNWVRAEAVLRGGTGRAIAGSRFLAVAHSLVPVLAGTLRMPVRRFAVYTALGAVLWGVVYVGLGSAASAALRHAAHLVGPSVTGVAVAAVLAVVVVRMVRKRRAESAARASLLQETGSR</sequence>
<protein>
    <submittedName>
        <fullName evidence="9">DedA family protein</fullName>
    </submittedName>
</protein>
<evidence type="ECO:0000256" key="5">
    <source>
        <dbReference type="ARBA" id="ARBA00022989"/>
    </source>
</evidence>
<feature type="domain" description="VTT" evidence="8">
    <location>
        <begin position="69"/>
        <end position="192"/>
    </location>
</feature>
<evidence type="ECO:0000313" key="9">
    <source>
        <dbReference type="EMBL" id="MFD1520240.1"/>
    </source>
</evidence>
<accession>A0ABW4F0P8</accession>
<comment type="caution">
    <text evidence="9">The sequence shown here is derived from an EMBL/GenBank/DDBJ whole genome shotgun (WGS) entry which is preliminary data.</text>
</comment>
<dbReference type="Proteomes" id="UP001597114">
    <property type="component" value="Unassembled WGS sequence"/>
</dbReference>
<dbReference type="PANTHER" id="PTHR42709:SF6">
    <property type="entry name" value="UNDECAPRENYL PHOSPHATE TRANSPORTER A"/>
    <property type="match status" value="1"/>
</dbReference>
<comment type="similarity">
    <text evidence="2">Belongs to the DedA family.</text>
</comment>
<feature type="transmembrane region" description="Helical" evidence="7">
    <location>
        <begin position="87"/>
        <end position="108"/>
    </location>
</feature>
<dbReference type="InterPro" id="IPR032816">
    <property type="entry name" value="VTT_dom"/>
</dbReference>